<comment type="caution">
    <text evidence="3">The sequence shown here is derived from an EMBL/GenBank/DDBJ whole genome shotgun (WGS) entry which is preliminary data.</text>
</comment>
<reference evidence="3 4" key="1">
    <citation type="submission" date="2019-04" db="EMBL/GenBank/DDBJ databases">
        <title>High contiguity whole genome sequence and gene annotation resource for two Venturia nashicola isolates.</title>
        <authorList>
            <person name="Prokchorchik M."/>
            <person name="Won K."/>
            <person name="Lee Y."/>
            <person name="Choi E.D."/>
            <person name="Segonzac C."/>
            <person name="Sohn K.H."/>
        </authorList>
    </citation>
    <scope>NUCLEOTIDE SEQUENCE [LARGE SCALE GENOMIC DNA]</scope>
    <source>
        <strain evidence="3 4">PRI2</strain>
    </source>
</reference>
<feature type="compositionally biased region" description="Low complexity" evidence="1">
    <location>
        <begin position="13"/>
        <end position="25"/>
    </location>
</feature>
<keyword evidence="2" id="KW-0472">Membrane</keyword>
<feature type="compositionally biased region" description="Polar residues" evidence="1">
    <location>
        <begin position="26"/>
        <end position="44"/>
    </location>
</feature>
<dbReference type="InterPro" id="IPR021840">
    <property type="entry name" value="DUF3433"/>
</dbReference>
<feature type="region of interest" description="Disordered" evidence="1">
    <location>
        <begin position="1"/>
        <end position="46"/>
    </location>
</feature>
<evidence type="ECO:0000313" key="3">
    <source>
        <dbReference type="EMBL" id="TID13390.1"/>
    </source>
</evidence>
<feature type="transmembrane region" description="Helical" evidence="2">
    <location>
        <begin position="563"/>
        <end position="590"/>
    </location>
</feature>
<feature type="transmembrane region" description="Helical" evidence="2">
    <location>
        <begin position="690"/>
        <end position="711"/>
    </location>
</feature>
<feature type="transmembrane region" description="Helical" evidence="2">
    <location>
        <begin position="731"/>
        <end position="753"/>
    </location>
</feature>
<feature type="transmembrane region" description="Helical" evidence="2">
    <location>
        <begin position="65"/>
        <end position="87"/>
    </location>
</feature>
<evidence type="ECO:0000256" key="2">
    <source>
        <dbReference type="SAM" id="Phobius"/>
    </source>
</evidence>
<protein>
    <submittedName>
        <fullName evidence="3">Uncharacterized protein</fullName>
    </submittedName>
</protein>
<dbReference type="Pfam" id="PF11915">
    <property type="entry name" value="DUF3433"/>
    <property type="match status" value="2"/>
</dbReference>
<organism evidence="3 4">
    <name type="scientific">Venturia nashicola</name>
    <dbReference type="NCBI Taxonomy" id="86259"/>
    <lineage>
        <taxon>Eukaryota</taxon>
        <taxon>Fungi</taxon>
        <taxon>Dikarya</taxon>
        <taxon>Ascomycota</taxon>
        <taxon>Pezizomycotina</taxon>
        <taxon>Dothideomycetes</taxon>
        <taxon>Pleosporomycetidae</taxon>
        <taxon>Venturiales</taxon>
        <taxon>Venturiaceae</taxon>
        <taxon>Venturia</taxon>
    </lineage>
</organism>
<feature type="transmembrane region" description="Helical" evidence="2">
    <location>
        <begin position="802"/>
        <end position="825"/>
    </location>
</feature>
<feature type="transmembrane region" description="Helical" evidence="2">
    <location>
        <begin position="178"/>
        <end position="202"/>
    </location>
</feature>
<evidence type="ECO:0000256" key="1">
    <source>
        <dbReference type="SAM" id="MobiDB-lite"/>
    </source>
</evidence>
<dbReference type="EMBL" id="SNSC02000026">
    <property type="protein sequence ID" value="TID13390.1"/>
    <property type="molecule type" value="Genomic_DNA"/>
</dbReference>
<dbReference type="Proteomes" id="UP000298493">
    <property type="component" value="Unassembled WGS sequence"/>
</dbReference>
<feature type="transmembrane region" description="Helical" evidence="2">
    <location>
        <begin position="107"/>
        <end position="129"/>
    </location>
</feature>
<name>A0A4Z1NRZ2_9PEZI</name>
<gene>
    <name evidence="3" type="ORF">E6O75_ATG11306</name>
</gene>
<keyword evidence="2" id="KW-0812">Transmembrane</keyword>
<dbReference type="PANTHER" id="PTHR37544:SF3">
    <property type="entry name" value="SPRAY"/>
    <property type="match status" value="1"/>
</dbReference>
<feature type="transmembrane region" description="Helical" evidence="2">
    <location>
        <begin position="1313"/>
        <end position="1336"/>
    </location>
</feature>
<keyword evidence="4" id="KW-1185">Reference proteome</keyword>
<dbReference type="PANTHER" id="PTHR37544">
    <property type="entry name" value="SPRAY-RELATED"/>
    <property type="match status" value="1"/>
</dbReference>
<sequence>MDHLELQPLTQRSNSSTSAISKASSWTHAQQETPSSSTEQANNKPESESTHACSQYLWLPATLHLPYLTTLLTFSTCLGVVVLFLTSYSARNHGLGNDRSGSAAVLFGWRFSPTLFAVLYSLLTANLLTDIRRTEVFARLSRKGGADASSTILFPSRSWWNDPFDALRRSKNNGNRSWALFLASIVNIIAFLIISPLSAGFLSPAHVDMPNHVHFNRLNTASDIPLQLDSADQMMFNTITGAILNQSTSAWVTTDHFVLPFWPSDFGNTAPLTAAIVMSKTPQQWVGRTTAYKATLDCVDISLKSQRNSTASSLGLVSGNSTELKRLDYNGTAFELASDDGCSIRLFARSQYSTDSLWLTHGAGWWANSAANANQALQNTPSTIIGSVVVNATSGCSGRSYISYNKAWKSVEPFQIKGHICRTDFVEADVSATVILDRKTTVSFNNVEFVKNQKSMDAAKYNLAPIQDSFFNTNWSTKFPVPTSQNGFDAVTASFGGPLQAISAASKYSSSPDLLVGSESLIDDCRKLQQEWLGQMLLLSLRTQPISAMAKIEGQVRITERRIVAVLGIGVTIGVLFLISSILIIAIVCLTRPSTRPLNLQSDPASIAVASSLITDNARTRAAFESADLLSKEAIERQVQGGTYSLQDANLELVAPHSSGTMENNDSPEEALNLTPPDARPFVLRTWMGPLLLISLVALLVAIVALYVISGRGGLHQQALVHEFDFSLADVAVGLAPYSIIPTLLAVGIKLWYGAIEENMRRLQPFLAMTVKPAPVSQSLLAEYVNAPLAWVSFKAAKNSHYMLALVGLGALGTEIFTVGISALWDRESSVNVHNLVTGRQMMIRTVPAVYETATAGAGTHQDPVKPLVLSKVYGTYLTSWLYGATNEMAQNASTPAWSKDEWSFAPVDFEHSAKEILALSSNATSSDLRLLPYNITVSTPALRARLECKVIDYINDTSLWLSEWDFNNKTLDATTKKTMWNATNRPPKLDVGYELLPQLSNPPKQLPRMSIPVTNALAYVSCCSNVTGDIPGEAAIGYWTPLLAGYVTSGFVSKWIVGHPLDGLYRDSSYTDGRGPSIAIGKHWIWKDKPKMQAISCTPVLEQANASATVDLSTGMVLNYTIQDRPINATGAWSDNYLLRKRSPDYTGPNTTLYGPNNITVSYGYVFLDALLNAANIRKLGYEFQSSIEIQNEEDHAFNFRIRGLNADFMSYSMLSLVNNDKYALLNATTLMEKANIAFGVFFKHYASGNVTKTGGSFAFQPIGAALPSTLGAPSSFNTGGRYYNNSQTVDLDRTVPIFVHVPIDTLVMSPIAVFICLAVLAFLAVTTVVIFAFYSNRFKQLPRDVDTLASVLGFVHGSERLLEWAREKKESGNWNDNGIGGQLMARLGHFENADGVKRWGVEIVEEGEIGSR</sequence>
<keyword evidence="2" id="KW-1133">Transmembrane helix</keyword>
<evidence type="ECO:0000313" key="4">
    <source>
        <dbReference type="Proteomes" id="UP000298493"/>
    </source>
</evidence>
<proteinExistence type="predicted"/>
<accession>A0A4Z1NRZ2</accession>